<keyword evidence="3" id="KW-0804">Transcription</keyword>
<dbReference type="PANTHER" id="PTHR31499:SF80">
    <property type="entry name" value="HTH MYB-TYPE DOMAIN-CONTAINING PROTEIN"/>
    <property type="match status" value="1"/>
</dbReference>
<evidence type="ECO:0000256" key="4">
    <source>
        <dbReference type="ARBA" id="ARBA00023242"/>
    </source>
</evidence>
<evidence type="ECO:0000256" key="3">
    <source>
        <dbReference type="ARBA" id="ARBA00023163"/>
    </source>
</evidence>
<dbReference type="InterPro" id="IPR006447">
    <property type="entry name" value="Myb_dom_plants"/>
</dbReference>
<accession>A0A6A2WEG6</accession>
<dbReference type="InterPro" id="IPR009057">
    <property type="entry name" value="Homeodomain-like_sf"/>
</dbReference>
<comment type="subcellular location">
    <subcellularLocation>
        <location evidence="1">Nucleus</location>
    </subcellularLocation>
</comment>
<dbReference type="GO" id="GO:0003700">
    <property type="term" value="F:DNA-binding transcription factor activity"/>
    <property type="evidence" value="ECO:0007669"/>
    <property type="project" value="InterPro"/>
</dbReference>
<dbReference type="Pfam" id="PF00249">
    <property type="entry name" value="Myb_DNA-binding"/>
    <property type="match status" value="1"/>
</dbReference>
<evidence type="ECO:0000256" key="2">
    <source>
        <dbReference type="ARBA" id="ARBA00023015"/>
    </source>
</evidence>
<evidence type="ECO:0000256" key="5">
    <source>
        <dbReference type="SAM" id="MobiDB-lite"/>
    </source>
</evidence>
<dbReference type="NCBIfam" id="TIGR01557">
    <property type="entry name" value="myb_SHAQKYF"/>
    <property type="match status" value="1"/>
</dbReference>
<gene>
    <name evidence="7" type="ORF">F3Y22_tig00116997pilonHSYRG00589</name>
</gene>
<evidence type="ECO:0000256" key="1">
    <source>
        <dbReference type="ARBA" id="ARBA00004123"/>
    </source>
</evidence>
<feature type="region of interest" description="Disordered" evidence="5">
    <location>
        <begin position="229"/>
        <end position="253"/>
    </location>
</feature>
<keyword evidence="2" id="KW-0805">Transcription regulation</keyword>
<evidence type="ECO:0000259" key="6">
    <source>
        <dbReference type="Pfam" id="PF00249"/>
    </source>
</evidence>
<protein>
    <submittedName>
        <fullName evidence="7">Detected protein of confused Function</fullName>
    </submittedName>
</protein>
<dbReference type="Gene3D" id="1.10.10.60">
    <property type="entry name" value="Homeodomain-like"/>
    <property type="match status" value="1"/>
</dbReference>
<name>A0A6A2WEG6_HIBSY</name>
<keyword evidence="4" id="KW-0539">Nucleus</keyword>
<dbReference type="InterPro" id="IPR001005">
    <property type="entry name" value="SANT/Myb"/>
</dbReference>
<evidence type="ECO:0000313" key="7">
    <source>
        <dbReference type="EMBL" id="KAE8656912.1"/>
    </source>
</evidence>
<dbReference type="GO" id="GO:0003677">
    <property type="term" value="F:DNA binding"/>
    <property type="evidence" value="ECO:0007669"/>
    <property type="project" value="InterPro"/>
</dbReference>
<dbReference type="FunFam" id="1.10.10.60:FF:000002">
    <property type="entry name" value="Myb family transcription factor"/>
    <property type="match status" value="1"/>
</dbReference>
<feature type="domain" description="Myb-like" evidence="6">
    <location>
        <begin position="96"/>
        <end position="147"/>
    </location>
</feature>
<proteinExistence type="predicted"/>
<dbReference type="InterPro" id="IPR046955">
    <property type="entry name" value="PHR1-like"/>
</dbReference>
<keyword evidence="8" id="KW-1185">Reference proteome</keyword>
<dbReference type="GO" id="GO:0005634">
    <property type="term" value="C:nucleus"/>
    <property type="evidence" value="ECO:0007669"/>
    <property type="project" value="UniProtKB-SubCell"/>
</dbReference>
<dbReference type="EMBL" id="VEPZ02001762">
    <property type="protein sequence ID" value="KAE8656912.1"/>
    <property type="molecule type" value="Genomic_DNA"/>
</dbReference>
<evidence type="ECO:0000313" key="8">
    <source>
        <dbReference type="Proteomes" id="UP000436088"/>
    </source>
</evidence>
<reference evidence="7" key="1">
    <citation type="submission" date="2019-09" db="EMBL/GenBank/DDBJ databases">
        <title>Draft genome information of white flower Hibiscus syriacus.</title>
        <authorList>
            <person name="Kim Y.-M."/>
        </authorList>
    </citation>
    <scope>NUCLEOTIDE SEQUENCE [LARGE SCALE GENOMIC DNA]</scope>
    <source>
        <strain evidence="7">YM2019G1</strain>
    </source>
</reference>
<organism evidence="7 8">
    <name type="scientific">Hibiscus syriacus</name>
    <name type="common">Rose of Sharon</name>
    <dbReference type="NCBI Taxonomy" id="106335"/>
    <lineage>
        <taxon>Eukaryota</taxon>
        <taxon>Viridiplantae</taxon>
        <taxon>Streptophyta</taxon>
        <taxon>Embryophyta</taxon>
        <taxon>Tracheophyta</taxon>
        <taxon>Spermatophyta</taxon>
        <taxon>Magnoliopsida</taxon>
        <taxon>eudicotyledons</taxon>
        <taxon>Gunneridae</taxon>
        <taxon>Pentapetalae</taxon>
        <taxon>rosids</taxon>
        <taxon>malvids</taxon>
        <taxon>Malvales</taxon>
        <taxon>Malvaceae</taxon>
        <taxon>Malvoideae</taxon>
        <taxon>Hibiscus</taxon>
    </lineage>
</organism>
<dbReference type="AlphaFoldDB" id="A0A6A2WEG6"/>
<comment type="caution">
    <text evidence="7">The sequence shown here is derived from an EMBL/GenBank/DDBJ whole genome shotgun (WGS) entry which is preliminary data.</text>
</comment>
<dbReference type="PANTHER" id="PTHR31499">
    <property type="entry name" value="MYB FAMILY TRANSCRIPTION FACTOR PHL11"/>
    <property type="match status" value="1"/>
</dbReference>
<sequence length="268" mass="29989">MRNTQVIMDFLNIPGDACDGSFHDMHCENDDFTLTEQVELHFLSDELDIAISDHGENARVEPSSNKTVGLTCNQNSASATPSIDAPSGPAAVHKPRMRWTPKLHECFLQAVRKLDGPENATPKGVLKLKNVEGLTIYHVKSHLQKYRLAKYMPEKKEEKKTSSSEEKKEASSKMFPLLFSSRGTLISEALQMQMEACRPRLIRAKTRSCSNLLLHLLLSHLPNIQNLIPSQNANGVDDVKPKPSPKRFRIEDKPELATDEAVVKNPVL</sequence>
<dbReference type="SUPFAM" id="SSF46689">
    <property type="entry name" value="Homeodomain-like"/>
    <property type="match status" value="1"/>
</dbReference>
<dbReference type="Proteomes" id="UP000436088">
    <property type="component" value="Unassembled WGS sequence"/>
</dbReference>